<evidence type="ECO:0000259" key="2">
    <source>
        <dbReference type="Pfam" id="PF05658"/>
    </source>
</evidence>
<dbReference type="Pfam" id="PF05658">
    <property type="entry name" value="YadA_head"/>
    <property type="match status" value="4"/>
</dbReference>
<dbReference type="RefSeq" id="WP_146939326.1">
    <property type="nucleotide sequence ID" value="NZ_BJYJ01000001.1"/>
</dbReference>
<comment type="caution">
    <text evidence="3">The sequence shown here is derived from an EMBL/GenBank/DDBJ whole genome shotgun (WGS) entry which is preliminary data.</text>
</comment>
<dbReference type="AlphaFoldDB" id="A0A511YGU1"/>
<keyword evidence="4" id="KW-1185">Reference proteome</keyword>
<evidence type="ECO:0000313" key="4">
    <source>
        <dbReference type="Proteomes" id="UP000321863"/>
    </source>
</evidence>
<keyword evidence="1" id="KW-0732">Signal</keyword>
<gene>
    <name evidence="3" type="ORF">CHA01nite_01670</name>
</gene>
<dbReference type="OrthoDB" id="1247310at2"/>
<sequence length="457" mass="46583">MYTNSKFQIALTASLLLNFNFLLCQVGIGTTTPDPSSILDIKSTNKGVLLPGIAITSLTDHLTIASPANGLIIWNNGLGGIADTGLYYWNNQKWNKISSAASQGAVASGSSGNAWNNSATNSGNNTGSGTNLSLGTNTYDDLIFKVNSVKSGRLGTDNSISLGLGANAGQNGIAIGMSGSAYQGVSVGNEASVTANDGLAIGNKAFAAAYKSNAIGYNAKTNKNESTAVGNNSFADGFQSTAIGYNAKTTANESAALGNNAQAAGFQSVAAGYGAKTNSNSETAVGYYALTNGQNSTAVGSGASATGQQSTAIGYNAATSQYNAIVLGDSNANIGIGTSTPNTTARLDVSGQYKLGNQGTIQKNQISFEAWPGVSIHNLPSGKSVTMNIAIPPTMLPGSTKATLTVTPAGDFAGNSTFSISNPRMTSTSNITVNLTNISANAESLYSSHFYIMINEF</sequence>
<protein>
    <recommendedName>
        <fullName evidence="2">Trimeric autotransporter adhesin YadA-like head domain-containing protein</fullName>
    </recommendedName>
</protein>
<dbReference type="CDD" id="cd12820">
    <property type="entry name" value="LbR_YadA-like"/>
    <property type="match status" value="1"/>
</dbReference>
<dbReference type="InterPro" id="IPR011049">
    <property type="entry name" value="Serralysin-like_metalloprot_C"/>
</dbReference>
<feature type="domain" description="Trimeric autotransporter adhesin YadA-like head" evidence="2">
    <location>
        <begin position="214"/>
        <end position="233"/>
    </location>
</feature>
<feature type="domain" description="Trimeric autotransporter adhesin YadA-like head" evidence="2">
    <location>
        <begin position="305"/>
        <end position="329"/>
    </location>
</feature>
<dbReference type="EMBL" id="BJYJ01000001">
    <property type="protein sequence ID" value="GEN74427.1"/>
    <property type="molecule type" value="Genomic_DNA"/>
</dbReference>
<feature type="chain" id="PRO_5021846204" description="Trimeric autotransporter adhesin YadA-like head domain-containing protein" evidence="1">
    <location>
        <begin position="25"/>
        <end position="457"/>
    </location>
</feature>
<reference evidence="3 4" key="1">
    <citation type="submission" date="2019-07" db="EMBL/GenBank/DDBJ databases">
        <title>Whole genome shotgun sequence of Chryseobacterium hagamense NBRC 105253.</title>
        <authorList>
            <person name="Hosoyama A."/>
            <person name="Uohara A."/>
            <person name="Ohji S."/>
            <person name="Ichikawa N."/>
        </authorList>
    </citation>
    <scope>NUCLEOTIDE SEQUENCE [LARGE SCALE GENOMIC DNA]</scope>
    <source>
        <strain evidence="3 4">NBRC 105253</strain>
    </source>
</reference>
<dbReference type="Proteomes" id="UP000321863">
    <property type="component" value="Unassembled WGS sequence"/>
</dbReference>
<feature type="domain" description="Trimeric autotransporter adhesin YadA-like head" evidence="2">
    <location>
        <begin position="283"/>
        <end position="303"/>
    </location>
</feature>
<dbReference type="GO" id="GO:0019867">
    <property type="term" value="C:outer membrane"/>
    <property type="evidence" value="ECO:0007669"/>
    <property type="project" value="InterPro"/>
</dbReference>
<dbReference type="InterPro" id="IPR008640">
    <property type="entry name" value="Adhesin_Head_dom"/>
</dbReference>
<feature type="signal peptide" evidence="1">
    <location>
        <begin position="1"/>
        <end position="24"/>
    </location>
</feature>
<evidence type="ECO:0000256" key="1">
    <source>
        <dbReference type="SAM" id="SignalP"/>
    </source>
</evidence>
<organism evidence="3 4">
    <name type="scientific">Chryseobacterium hagamense</name>
    <dbReference type="NCBI Taxonomy" id="395935"/>
    <lineage>
        <taxon>Bacteria</taxon>
        <taxon>Pseudomonadati</taxon>
        <taxon>Bacteroidota</taxon>
        <taxon>Flavobacteriia</taxon>
        <taxon>Flavobacteriales</taxon>
        <taxon>Weeksellaceae</taxon>
        <taxon>Chryseobacterium group</taxon>
        <taxon>Chryseobacterium</taxon>
    </lineage>
</organism>
<dbReference type="SUPFAM" id="SSF101967">
    <property type="entry name" value="Adhesin YadA, collagen-binding domain"/>
    <property type="match status" value="1"/>
</dbReference>
<proteinExistence type="predicted"/>
<name>A0A511YGU1_9FLAO</name>
<feature type="domain" description="Trimeric autotransporter adhesin YadA-like head" evidence="2">
    <location>
        <begin position="235"/>
        <end position="261"/>
    </location>
</feature>
<accession>A0A511YGU1</accession>
<dbReference type="Gene3D" id="2.150.10.10">
    <property type="entry name" value="Serralysin-like metalloprotease, C-terminal"/>
    <property type="match status" value="1"/>
</dbReference>
<dbReference type="Gene3D" id="2.60.40.4050">
    <property type="match status" value="1"/>
</dbReference>
<evidence type="ECO:0000313" key="3">
    <source>
        <dbReference type="EMBL" id="GEN74427.1"/>
    </source>
</evidence>